<protein>
    <submittedName>
        <fullName evidence="4">Zinc-ribbon domain-containing protein</fullName>
    </submittedName>
</protein>
<accession>A0ABR8RF96</accession>
<dbReference type="RefSeq" id="WP_191689649.1">
    <property type="nucleotide sequence ID" value="NZ_JACSQR010000001.1"/>
</dbReference>
<dbReference type="InterPro" id="IPR021834">
    <property type="entry name" value="DUF3426"/>
</dbReference>
<feature type="compositionally biased region" description="Low complexity" evidence="1">
    <location>
        <begin position="150"/>
        <end position="159"/>
    </location>
</feature>
<evidence type="ECO:0000259" key="3">
    <source>
        <dbReference type="Pfam" id="PF13717"/>
    </source>
</evidence>
<dbReference type="Pfam" id="PF13717">
    <property type="entry name" value="Zn_ribbon_4"/>
    <property type="match status" value="1"/>
</dbReference>
<dbReference type="EMBL" id="JACSQR010000001">
    <property type="protein sequence ID" value="MBD7946479.1"/>
    <property type="molecule type" value="Genomic_DNA"/>
</dbReference>
<sequence length="437" mass="47358">MTTPIKTQCPHCHAIFNIKKTQLNQKTANVCCEHCQHSFLVNNNLIVTADTEPTADTMGHEPQSDASTTAKTSIKQTSTVTPEAKATTKPNVTSEPEDADTLIHDAMAEEDLIDDQLIHDDMDIADFEEEDLEYGSLDSMDAWLTQVADSTPTSTTNNSDKLPKSTATKLDKSAHASVSPIEKPSLANALIKEPASTAQVALSSAAANDIHASIDDNSDESWLEKLLKEQNENEDGHSPRKDTDLSALLASMGVSIKDEDNTQAARLKRQQAQAKFSPTPAKRSLASLLWTLGCLVLALLLFAQYVIFNLDNLVKNPTHAERLQKVCAIAVCSLPSANLAALSTSDITHRPSRIKTANTFSDISITLNNQSTQAQLLPHVKVSVYGTDALIGEFIAAPQDYLLSTQSQLGATSRKQLLFTIPVANAQIDKVNAEPIY</sequence>
<keyword evidence="2" id="KW-0812">Transmembrane</keyword>
<evidence type="ECO:0000313" key="4">
    <source>
        <dbReference type="EMBL" id="MBD7946479.1"/>
    </source>
</evidence>
<dbReference type="NCBIfam" id="TIGR02098">
    <property type="entry name" value="MJ0042_CXXC"/>
    <property type="match status" value="1"/>
</dbReference>
<evidence type="ECO:0000256" key="2">
    <source>
        <dbReference type="SAM" id="Phobius"/>
    </source>
</evidence>
<feature type="domain" description="Zinc finger/thioredoxin putative" evidence="3">
    <location>
        <begin position="6"/>
        <end position="39"/>
    </location>
</feature>
<evidence type="ECO:0000313" key="5">
    <source>
        <dbReference type="Proteomes" id="UP000606724"/>
    </source>
</evidence>
<feature type="transmembrane region" description="Helical" evidence="2">
    <location>
        <begin position="285"/>
        <end position="308"/>
    </location>
</feature>
<feature type="region of interest" description="Disordered" evidence="1">
    <location>
        <begin position="55"/>
        <end position="97"/>
    </location>
</feature>
<feature type="region of interest" description="Disordered" evidence="1">
    <location>
        <begin position="150"/>
        <end position="180"/>
    </location>
</feature>
<proteinExistence type="predicted"/>
<reference evidence="4 5" key="1">
    <citation type="submission" date="2020-08" db="EMBL/GenBank/DDBJ databases">
        <title>A Genomic Blueprint of the Chicken Gut Microbiome.</title>
        <authorList>
            <person name="Gilroy R."/>
            <person name="Ravi A."/>
            <person name="Getino M."/>
            <person name="Pursley I."/>
            <person name="Horton D.L."/>
            <person name="Alikhan N.-F."/>
            <person name="Baker D."/>
            <person name="Gharbi K."/>
            <person name="Hall N."/>
            <person name="Watson M."/>
            <person name="Adriaenssens E.M."/>
            <person name="Foster-Nyarko E."/>
            <person name="Jarju S."/>
            <person name="Secka A."/>
            <person name="Antonio M."/>
            <person name="Oren A."/>
            <person name="Chaudhuri R."/>
            <person name="La Ragione R.M."/>
            <person name="Hildebrand F."/>
            <person name="Pallen M.J."/>
        </authorList>
    </citation>
    <scope>NUCLEOTIDE SEQUENCE [LARGE SCALE GENOMIC DNA]</scope>
    <source>
        <strain evidence="4 5">Sa4CVA2</strain>
    </source>
</reference>
<keyword evidence="2" id="KW-0472">Membrane</keyword>
<evidence type="ECO:0000256" key="1">
    <source>
        <dbReference type="SAM" id="MobiDB-lite"/>
    </source>
</evidence>
<feature type="compositionally biased region" description="Polar residues" evidence="1">
    <location>
        <begin position="64"/>
        <end position="81"/>
    </location>
</feature>
<dbReference type="Pfam" id="PF11906">
    <property type="entry name" value="DUF3426"/>
    <property type="match status" value="1"/>
</dbReference>
<gene>
    <name evidence="4" type="ORF">H9653_00270</name>
</gene>
<dbReference type="InterPro" id="IPR011723">
    <property type="entry name" value="Znf/thioredoxin_put"/>
</dbReference>
<organism evidence="4 5">
    <name type="scientific">Psychrobacter communis</name>
    <dbReference type="NCBI Taxonomy" id="2762238"/>
    <lineage>
        <taxon>Bacteria</taxon>
        <taxon>Pseudomonadati</taxon>
        <taxon>Pseudomonadota</taxon>
        <taxon>Gammaproteobacteria</taxon>
        <taxon>Moraxellales</taxon>
        <taxon>Moraxellaceae</taxon>
        <taxon>Psychrobacter</taxon>
    </lineage>
</organism>
<dbReference type="Proteomes" id="UP000606724">
    <property type="component" value="Unassembled WGS sequence"/>
</dbReference>
<name>A0ABR8RF96_9GAMM</name>
<keyword evidence="5" id="KW-1185">Reference proteome</keyword>
<keyword evidence="2" id="KW-1133">Transmembrane helix</keyword>
<comment type="caution">
    <text evidence="4">The sequence shown here is derived from an EMBL/GenBank/DDBJ whole genome shotgun (WGS) entry which is preliminary data.</text>
</comment>